<evidence type="ECO:0000256" key="1">
    <source>
        <dbReference type="SAM" id="MobiDB-lite"/>
    </source>
</evidence>
<protein>
    <submittedName>
        <fullName evidence="2">Uncharacterized protein</fullName>
    </submittedName>
</protein>
<reference evidence="2 3" key="1">
    <citation type="submission" date="2024-04" db="EMBL/GenBank/DDBJ databases">
        <authorList>
            <person name="Waldvogel A.-M."/>
            <person name="Schoenle A."/>
        </authorList>
    </citation>
    <scope>NUCLEOTIDE SEQUENCE [LARGE SCALE GENOMIC DNA]</scope>
</reference>
<keyword evidence="3" id="KW-1185">Reference proteome</keyword>
<evidence type="ECO:0000313" key="2">
    <source>
        <dbReference type="EMBL" id="CAL1601067.1"/>
    </source>
</evidence>
<dbReference type="Proteomes" id="UP001497482">
    <property type="component" value="Chromosome 3"/>
</dbReference>
<proteinExistence type="predicted"/>
<feature type="region of interest" description="Disordered" evidence="1">
    <location>
        <begin position="75"/>
        <end position="108"/>
    </location>
</feature>
<accession>A0AAV2LFB3</accession>
<name>A0AAV2LFB3_KNICA</name>
<dbReference type="EMBL" id="OZ035825">
    <property type="protein sequence ID" value="CAL1601067.1"/>
    <property type="molecule type" value="Genomic_DNA"/>
</dbReference>
<feature type="compositionally biased region" description="Low complexity" evidence="1">
    <location>
        <begin position="25"/>
        <end position="39"/>
    </location>
</feature>
<gene>
    <name evidence="2" type="ORF">KC01_LOCUS29102</name>
</gene>
<feature type="region of interest" description="Disordered" evidence="1">
    <location>
        <begin position="25"/>
        <end position="45"/>
    </location>
</feature>
<evidence type="ECO:0000313" key="3">
    <source>
        <dbReference type="Proteomes" id="UP001497482"/>
    </source>
</evidence>
<dbReference type="AlphaFoldDB" id="A0AAV2LFB3"/>
<organism evidence="2 3">
    <name type="scientific">Knipowitschia caucasica</name>
    <name type="common">Caucasian dwarf goby</name>
    <name type="synonym">Pomatoschistus caucasicus</name>
    <dbReference type="NCBI Taxonomy" id="637954"/>
    <lineage>
        <taxon>Eukaryota</taxon>
        <taxon>Metazoa</taxon>
        <taxon>Chordata</taxon>
        <taxon>Craniata</taxon>
        <taxon>Vertebrata</taxon>
        <taxon>Euteleostomi</taxon>
        <taxon>Actinopterygii</taxon>
        <taxon>Neopterygii</taxon>
        <taxon>Teleostei</taxon>
        <taxon>Neoteleostei</taxon>
        <taxon>Acanthomorphata</taxon>
        <taxon>Gobiaria</taxon>
        <taxon>Gobiiformes</taxon>
        <taxon>Gobioidei</taxon>
        <taxon>Gobiidae</taxon>
        <taxon>Gobiinae</taxon>
        <taxon>Knipowitschia</taxon>
    </lineage>
</organism>
<sequence>MSEALSPEVSHCSPSLSACILCPVSSSSSDSPLAPAPNSTGHSANITSCQERSHTFLLCVWVNATQGFLKRPGTPELAVGEAEEERSATAGDYSTTAALFGPPPPTPN</sequence>